<dbReference type="Gene3D" id="3.40.50.2300">
    <property type="match status" value="1"/>
</dbReference>
<dbReference type="PROSITE" id="PS50043">
    <property type="entry name" value="HTH_LUXR_2"/>
    <property type="match status" value="1"/>
</dbReference>
<dbReference type="Pfam" id="PF00196">
    <property type="entry name" value="GerE"/>
    <property type="match status" value="1"/>
</dbReference>
<sequence length="215" mass="23891">MRILLADDHTLFRAGLKNLLSTVDEMQIVGEASTGEEAIEQASLLNPDIILMDIRMPGLNGIEATKKIRETLPHVHILILSMFQDDQSVFTAMKVGAKGYILKDANEDELLHAIRMIASGGAVFGSVIAARMMDYFAVSSRYEPNDPAYAELTAREREILILISKNATNSQIASELHLSSKTVANYVTNILNKLQVSDRQEAKRIALKWKLNDHV</sequence>
<dbReference type="PANTHER" id="PTHR43214">
    <property type="entry name" value="TWO-COMPONENT RESPONSE REGULATOR"/>
    <property type="match status" value="1"/>
</dbReference>
<keyword evidence="6" id="KW-0804">Transcription</keyword>
<dbReference type="Proteomes" id="UP001597214">
    <property type="component" value="Unassembled WGS sequence"/>
</dbReference>
<name>A0ABW4LS79_9BACI</name>
<gene>
    <name evidence="10" type="ORF">ACFSCX_15895</name>
</gene>
<dbReference type="EMBL" id="JBHUEM010000028">
    <property type="protein sequence ID" value="MFD1738019.1"/>
    <property type="molecule type" value="Genomic_DNA"/>
</dbReference>
<dbReference type="InterPro" id="IPR011006">
    <property type="entry name" value="CheY-like_superfamily"/>
</dbReference>
<feature type="modified residue" description="4-aspartylphosphate" evidence="7">
    <location>
        <position position="53"/>
    </location>
</feature>
<comment type="caution">
    <text evidence="10">The sequence shown here is derived from an EMBL/GenBank/DDBJ whole genome shotgun (WGS) entry which is preliminary data.</text>
</comment>
<protein>
    <submittedName>
        <fullName evidence="10">Response regulator</fullName>
    </submittedName>
</protein>
<feature type="domain" description="HTH luxR-type" evidence="8">
    <location>
        <begin position="145"/>
        <end position="210"/>
    </location>
</feature>
<dbReference type="InterPro" id="IPR039420">
    <property type="entry name" value="WalR-like"/>
</dbReference>
<evidence type="ECO:0000313" key="11">
    <source>
        <dbReference type="Proteomes" id="UP001597214"/>
    </source>
</evidence>
<evidence type="ECO:0000256" key="6">
    <source>
        <dbReference type="ARBA" id="ARBA00023163"/>
    </source>
</evidence>
<evidence type="ECO:0000256" key="5">
    <source>
        <dbReference type="ARBA" id="ARBA00023125"/>
    </source>
</evidence>
<evidence type="ECO:0000259" key="9">
    <source>
        <dbReference type="PROSITE" id="PS50110"/>
    </source>
</evidence>
<dbReference type="PROSITE" id="PS50110">
    <property type="entry name" value="RESPONSE_REGULATORY"/>
    <property type="match status" value="1"/>
</dbReference>
<evidence type="ECO:0000256" key="2">
    <source>
        <dbReference type="ARBA" id="ARBA00022490"/>
    </source>
</evidence>
<dbReference type="SUPFAM" id="SSF46894">
    <property type="entry name" value="C-terminal effector domain of the bipartite response regulators"/>
    <property type="match status" value="1"/>
</dbReference>
<dbReference type="InterPro" id="IPR058245">
    <property type="entry name" value="NreC/VraR/RcsB-like_REC"/>
</dbReference>
<keyword evidence="3 7" id="KW-0597">Phosphoprotein</keyword>
<evidence type="ECO:0000256" key="4">
    <source>
        <dbReference type="ARBA" id="ARBA00023015"/>
    </source>
</evidence>
<keyword evidence="2" id="KW-0963">Cytoplasm</keyword>
<proteinExistence type="predicted"/>
<comment type="subcellular location">
    <subcellularLocation>
        <location evidence="1">Cytoplasm</location>
    </subcellularLocation>
</comment>
<evidence type="ECO:0000256" key="3">
    <source>
        <dbReference type="ARBA" id="ARBA00022553"/>
    </source>
</evidence>
<dbReference type="InterPro" id="IPR000792">
    <property type="entry name" value="Tscrpt_reg_LuxR_C"/>
</dbReference>
<feature type="domain" description="Response regulatory" evidence="9">
    <location>
        <begin position="2"/>
        <end position="118"/>
    </location>
</feature>
<keyword evidence="11" id="KW-1185">Reference proteome</keyword>
<organism evidence="10 11">
    <name type="scientific">Bacillus salitolerans</name>
    <dbReference type="NCBI Taxonomy" id="1437434"/>
    <lineage>
        <taxon>Bacteria</taxon>
        <taxon>Bacillati</taxon>
        <taxon>Bacillota</taxon>
        <taxon>Bacilli</taxon>
        <taxon>Bacillales</taxon>
        <taxon>Bacillaceae</taxon>
        <taxon>Bacillus</taxon>
    </lineage>
</organism>
<accession>A0ABW4LS79</accession>
<dbReference type="Pfam" id="PF00072">
    <property type="entry name" value="Response_reg"/>
    <property type="match status" value="1"/>
</dbReference>
<dbReference type="CDD" id="cd06170">
    <property type="entry name" value="LuxR_C_like"/>
    <property type="match status" value="1"/>
</dbReference>
<evidence type="ECO:0000313" key="10">
    <source>
        <dbReference type="EMBL" id="MFD1738019.1"/>
    </source>
</evidence>
<dbReference type="RefSeq" id="WP_377929236.1">
    <property type="nucleotide sequence ID" value="NZ_JBHUEM010000028.1"/>
</dbReference>
<dbReference type="CDD" id="cd17535">
    <property type="entry name" value="REC_NarL-like"/>
    <property type="match status" value="1"/>
</dbReference>
<dbReference type="SMART" id="SM00448">
    <property type="entry name" value="REC"/>
    <property type="match status" value="1"/>
</dbReference>
<keyword evidence="5" id="KW-0238">DNA-binding</keyword>
<evidence type="ECO:0000256" key="7">
    <source>
        <dbReference type="PROSITE-ProRule" id="PRU00169"/>
    </source>
</evidence>
<evidence type="ECO:0000259" key="8">
    <source>
        <dbReference type="PROSITE" id="PS50043"/>
    </source>
</evidence>
<evidence type="ECO:0000256" key="1">
    <source>
        <dbReference type="ARBA" id="ARBA00004496"/>
    </source>
</evidence>
<reference evidence="11" key="1">
    <citation type="journal article" date="2019" name="Int. J. Syst. Evol. Microbiol.">
        <title>The Global Catalogue of Microorganisms (GCM) 10K type strain sequencing project: providing services to taxonomists for standard genome sequencing and annotation.</title>
        <authorList>
            <consortium name="The Broad Institute Genomics Platform"/>
            <consortium name="The Broad Institute Genome Sequencing Center for Infectious Disease"/>
            <person name="Wu L."/>
            <person name="Ma J."/>
        </authorList>
    </citation>
    <scope>NUCLEOTIDE SEQUENCE [LARGE SCALE GENOMIC DNA]</scope>
    <source>
        <strain evidence="11">CCUG 49339</strain>
    </source>
</reference>
<dbReference type="SMART" id="SM00421">
    <property type="entry name" value="HTH_LUXR"/>
    <property type="match status" value="1"/>
</dbReference>
<dbReference type="PRINTS" id="PR00038">
    <property type="entry name" value="HTHLUXR"/>
</dbReference>
<dbReference type="InterPro" id="IPR016032">
    <property type="entry name" value="Sig_transdc_resp-reg_C-effctor"/>
</dbReference>
<keyword evidence="4" id="KW-0805">Transcription regulation</keyword>
<dbReference type="InterPro" id="IPR001789">
    <property type="entry name" value="Sig_transdc_resp-reg_receiver"/>
</dbReference>
<dbReference type="SUPFAM" id="SSF52172">
    <property type="entry name" value="CheY-like"/>
    <property type="match status" value="1"/>
</dbReference>